<proteinExistence type="predicted"/>
<name>A0ABT1G0V9_9CORY</name>
<dbReference type="RefSeq" id="WP_253577307.1">
    <property type="nucleotide sequence ID" value="NZ_JAMFTQ010000004.1"/>
</dbReference>
<dbReference type="Gene3D" id="3.90.79.10">
    <property type="entry name" value="Nucleoside Triphosphate Pyrophosphohydrolase"/>
    <property type="match status" value="1"/>
</dbReference>
<dbReference type="PANTHER" id="PTHR43046">
    <property type="entry name" value="GDP-MANNOSE MANNOSYL HYDROLASE"/>
    <property type="match status" value="1"/>
</dbReference>
<dbReference type="InterPro" id="IPR020084">
    <property type="entry name" value="NUDIX_hydrolase_CS"/>
</dbReference>
<dbReference type="Proteomes" id="UP001204000">
    <property type="component" value="Unassembled WGS sequence"/>
</dbReference>
<comment type="cofactor">
    <cofactor evidence="1">
        <name>Mg(2+)</name>
        <dbReference type="ChEBI" id="CHEBI:18420"/>
    </cofactor>
</comment>
<keyword evidence="2 4" id="KW-0378">Hydrolase</keyword>
<comment type="caution">
    <text evidence="4">The sequence shown here is derived from an EMBL/GenBank/DDBJ whole genome shotgun (WGS) entry which is preliminary data.</text>
</comment>
<sequence>MLGDGNGWVHGDGGAKYWGLHGAAGLFLRAGGTVLVQHRATWTAQGGTWGIPGGARDSHETPAEAALRETVEECGIDPSRVAVERELVTMEVPGWSYTTVIARTRDDAPLDVVPNEESDELRWVLFDDLVHLPLHPGFAASLETVLAAVGHTGTHD</sequence>
<dbReference type="GO" id="GO:0016787">
    <property type="term" value="F:hydrolase activity"/>
    <property type="evidence" value="ECO:0007669"/>
    <property type="project" value="UniProtKB-KW"/>
</dbReference>
<dbReference type="PROSITE" id="PS00893">
    <property type="entry name" value="NUDIX_BOX"/>
    <property type="match status" value="1"/>
</dbReference>
<dbReference type="Pfam" id="PF00293">
    <property type="entry name" value="NUDIX"/>
    <property type="match status" value="1"/>
</dbReference>
<evidence type="ECO:0000313" key="4">
    <source>
        <dbReference type="EMBL" id="MCP1387630.1"/>
    </source>
</evidence>
<evidence type="ECO:0000259" key="3">
    <source>
        <dbReference type="PROSITE" id="PS51462"/>
    </source>
</evidence>
<dbReference type="InterPro" id="IPR015797">
    <property type="entry name" value="NUDIX_hydrolase-like_dom_sf"/>
</dbReference>
<reference evidence="4" key="1">
    <citation type="submission" date="2022-05" db="EMBL/GenBank/DDBJ databases">
        <title>Corynebacterium sp. TA-R-1 sp. nov., isolated from human feces.</title>
        <authorList>
            <person name="Shamsuzzaman M."/>
            <person name="Dahal R.H."/>
        </authorList>
    </citation>
    <scope>NUCLEOTIDE SEQUENCE</scope>
    <source>
        <strain evidence="4">TA-R-1</strain>
    </source>
</reference>
<dbReference type="PROSITE" id="PS51462">
    <property type="entry name" value="NUDIX"/>
    <property type="match status" value="1"/>
</dbReference>
<dbReference type="PANTHER" id="PTHR43046:SF2">
    <property type="entry name" value="8-OXO-DGTP DIPHOSPHATASE-RELATED"/>
    <property type="match status" value="1"/>
</dbReference>
<organism evidence="4 5">
    <name type="scientific">Corynebacterium stercoris</name>
    <dbReference type="NCBI Taxonomy" id="2943490"/>
    <lineage>
        <taxon>Bacteria</taxon>
        <taxon>Bacillati</taxon>
        <taxon>Actinomycetota</taxon>
        <taxon>Actinomycetes</taxon>
        <taxon>Mycobacteriales</taxon>
        <taxon>Corynebacteriaceae</taxon>
        <taxon>Corynebacterium</taxon>
    </lineage>
</organism>
<gene>
    <name evidence="4" type="ORF">M5J20_05435</name>
</gene>
<dbReference type="SUPFAM" id="SSF55811">
    <property type="entry name" value="Nudix"/>
    <property type="match status" value="1"/>
</dbReference>
<feature type="domain" description="Nudix hydrolase" evidence="3">
    <location>
        <begin position="19"/>
        <end position="147"/>
    </location>
</feature>
<protein>
    <submittedName>
        <fullName evidence="4">NUDIX hydrolase</fullName>
    </submittedName>
</protein>
<evidence type="ECO:0000313" key="5">
    <source>
        <dbReference type="Proteomes" id="UP001204000"/>
    </source>
</evidence>
<keyword evidence="5" id="KW-1185">Reference proteome</keyword>
<dbReference type="EMBL" id="JAMFTQ010000004">
    <property type="protein sequence ID" value="MCP1387630.1"/>
    <property type="molecule type" value="Genomic_DNA"/>
</dbReference>
<evidence type="ECO:0000256" key="2">
    <source>
        <dbReference type="ARBA" id="ARBA00022801"/>
    </source>
</evidence>
<evidence type="ECO:0000256" key="1">
    <source>
        <dbReference type="ARBA" id="ARBA00001946"/>
    </source>
</evidence>
<dbReference type="InterPro" id="IPR000086">
    <property type="entry name" value="NUDIX_hydrolase_dom"/>
</dbReference>
<accession>A0ABT1G0V9</accession>